<feature type="region of interest" description="Disordered" evidence="1">
    <location>
        <begin position="364"/>
        <end position="393"/>
    </location>
</feature>
<evidence type="ECO:0000313" key="2">
    <source>
        <dbReference type="EMBL" id="KAH3725387.1"/>
    </source>
</evidence>
<dbReference type="EMBL" id="JAIWYP010000012">
    <property type="protein sequence ID" value="KAH3725387.1"/>
    <property type="molecule type" value="Genomic_DNA"/>
</dbReference>
<protein>
    <submittedName>
        <fullName evidence="2">Uncharacterized protein</fullName>
    </submittedName>
</protein>
<reference evidence="2" key="2">
    <citation type="submission" date="2020-11" db="EMBL/GenBank/DDBJ databases">
        <authorList>
            <person name="McCartney M.A."/>
            <person name="Auch B."/>
            <person name="Kono T."/>
            <person name="Mallez S."/>
            <person name="Becker A."/>
            <person name="Gohl D.M."/>
            <person name="Silverstein K.A.T."/>
            <person name="Koren S."/>
            <person name="Bechman K.B."/>
            <person name="Herman A."/>
            <person name="Abrahante J.E."/>
            <person name="Garbe J."/>
        </authorList>
    </citation>
    <scope>NUCLEOTIDE SEQUENCE</scope>
    <source>
        <strain evidence="2">Duluth1</strain>
        <tissue evidence="2">Whole animal</tissue>
    </source>
</reference>
<gene>
    <name evidence="2" type="ORF">DPMN_051220</name>
</gene>
<sequence>MEARRTKRRQFTCLHCAKKGNIRVTEKYRMVDHIYKHHVALDDCLFYCTLCMFRCTTKEALQKHVTNYTKHSALAGNNKDPTRFLRNNANPKPVSEGTDFREATQYETDHRVIMISDSLMSDHEEEENNDGLVTIKVTPEILAQLSFHKKVQEYDPCNPGMGDLLSSGTHRQTSSAAVAPPQQPLGPSTIAFNSPAVEQLPQLSRPPVIINTPASTTSSMTLNARAPKSNSYTDAYRATSMAEVLHTPVKVLRTPVAGPTLRQVSPGFHFADTLFLDDDTAFPLSPPQTRNITEVGVQTDDVRPSEANQTLLFNAIASILEAGFAKVAEAIDRNTRGMRDVDRGLTRMTSTMDRIERAVGRIAADSRPRGRPEENVPKRQRLLEDKENNNFRR</sequence>
<evidence type="ECO:0000256" key="1">
    <source>
        <dbReference type="SAM" id="MobiDB-lite"/>
    </source>
</evidence>
<reference evidence="2" key="1">
    <citation type="journal article" date="2019" name="bioRxiv">
        <title>The Genome of the Zebra Mussel, Dreissena polymorpha: A Resource for Invasive Species Research.</title>
        <authorList>
            <person name="McCartney M.A."/>
            <person name="Auch B."/>
            <person name="Kono T."/>
            <person name="Mallez S."/>
            <person name="Zhang Y."/>
            <person name="Obille A."/>
            <person name="Becker A."/>
            <person name="Abrahante J.E."/>
            <person name="Garbe J."/>
            <person name="Badalamenti J.P."/>
            <person name="Herman A."/>
            <person name="Mangelson H."/>
            <person name="Liachko I."/>
            <person name="Sullivan S."/>
            <person name="Sone E.D."/>
            <person name="Koren S."/>
            <person name="Silverstein K.A.T."/>
            <person name="Beckman K.B."/>
            <person name="Gohl D.M."/>
        </authorList>
    </citation>
    <scope>NUCLEOTIDE SEQUENCE</scope>
    <source>
        <strain evidence="2">Duluth1</strain>
        <tissue evidence="2">Whole animal</tissue>
    </source>
</reference>
<proteinExistence type="predicted"/>
<keyword evidence="3" id="KW-1185">Reference proteome</keyword>
<organism evidence="2 3">
    <name type="scientific">Dreissena polymorpha</name>
    <name type="common">Zebra mussel</name>
    <name type="synonym">Mytilus polymorpha</name>
    <dbReference type="NCBI Taxonomy" id="45954"/>
    <lineage>
        <taxon>Eukaryota</taxon>
        <taxon>Metazoa</taxon>
        <taxon>Spiralia</taxon>
        <taxon>Lophotrochozoa</taxon>
        <taxon>Mollusca</taxon>
        <taxon>Bivalvia</taxon>
        <taxon>Autobranchia</taxon>
        <taxon>Heteroconchia</taxon>
        <taxon>Euheterodonta</taxon>
        <taxon>Imparidentia</taxon>
        <taxon>Neoheterodontei</taxon>
        <taxon>Myida</taxon>
        <taxon>Dreissenoidea</taxon>
        <taxon>Dreissenidae</taxon>
        <taxon>Dreissena</taxon>
    </lineage>
</organism>
<evidence type="ECO:0000313" key="3">
    <source>
        <dbReference type="Proteomes" id="UP000828390"/>
    </source>
</evidence>
<accession>A0A9D4CI68</accession>
<comment type="caution">
    <text evidence="2">The sequence shown here is derived from an EMBL/GenBank/DDBJ whole genome shotgun (WGS) entry which is preliminary data.</text>
</comment>
<dbReference type="AlphaFoldDB" id="A0A9D4CI68"/>
<name>A0A9D4CI68_DREPO</name>
<dbReference type="Proteomes" id="UP000828390">
    <property type="component" value="Unassembled WGS sequence"/>
</dbReference>